<dbReference type="InterPro" id="IPR011990">
    <property type="entry name" value="TPR-like_helical_dom_sf"/>
</dbReference>
<dbReference type="InterPro" id="IPR050498">
    <property type="entry name" value="Ycf3"/>
</dbReference>
<feature type="repeat" description="TPR" evidence="3">
    <location>
        <begin position="302"/>
        <end position="335"/>
    </location>
</feature>
<evidence type="ECO:0000256" key="2">
    <source>
        <dbReference type="ARBA" id="ARBA00022803"/>
    </source>
</evidence>
<dbReference type="Gene3D" id="1.25.40.10">
    <property type="entry name" value="Tetratricopeptide repeat domain"/>
    <property type="match status" value="5"/>
</dbReference>
<dbReference type="PROSITE" id="PS50005">
    <property type="entry name" value="TPR"/>
    <property type="match status" value="5"/>
</dbReference>
<evidence type="ECO:0000313" key="5">
    <source>
        <dbReference type="EMBL" id="QEG33684.1"/>
    </source>
</evidence>
<sequence precursor="true">MSALKHTLNLTVFVAMATLFVPLAESQDLGIRDTNATAAYEEGMKLLEAEQWDDAVAAFTQAVNIDNTYAEAFFGRGEALRNMDDYQAALDSYKAATNIDSKSAKAYNGQAIAERELGLYDLAFNDFNNAIGLDRRDPEIAANLGDLLVNFRQDPTSALRVLDKAAELDPENAEVYRNRGLAHAQLRHFDEAEADLAKSVELKDDDFETYSMLANIYLFQDDKEKIPQAIEALTNAIKFYEPEESSDPKTYVQGYLLRSDARLTLANEAKTPAEKREELYEKVNEDADAVLSELPDTFPVSGQALYRKGVALRMQDKYGEAIKAFTDALQLVPAGESAPYTTNAYLKRGICWFLQDENRLARKDFLLAAASDYTDPLPHMWTGFTFAAEDDFRSAIDSYGEAINKNPNFALPYINRGLAYAALDEYQRAADNFNEAILVEPTNPDLYNQRGRAYMLMEEYDKAFNSFELAALNDDQNSQSFEAAAETLRSLGRNALAEKYEQRAQELKEKNN</sequence>
<dbReference type="Pfam" id="PF13432">
    <property type="entry name" value="TPR_16"/>
    <property type="match status" value="3"/>
</dbReference>
<feature type="signal peptide" evidence="4">
    <location>
        <begin position="1"/>
        <end position="17"/>
    </location>
</feature>
<keyword evidence="2 3" id="KW-0802">TPR repeat</keyword>
<evidence type="ECO:0000256" key="4">
    <source>
        <dbReference type="SAM" id="SignalP"/>
    </source>
</evidence>
<feature type="repeat" description="TPR" evidence="3">
    <location>
        <begin position="173"/>
        <end position="206"/>
    </location>
</feature>
<gene>
    <name evidence="5" type="primary">yrrB_2</name>
    <name evidence="5" type="ORF">Pr1d_09480</name>
</gene>
<keyword evidence="4" id="KW-0732">Signal</keyword>
<dbReference type="SUPFAM" id="SSF48439">
    <property type="entry name" value="Protein prenylyltransferase"/>
    <property type="match status" value="1"/>
</dbReference>
<dbReference type="PANTHER" id="PTHR44858:SF1">
    <property type="entry name" value="UDP-N-ACETYLGLUCOSAMINE--PEPTIDE N-ACETYLGLUCOSAMINYLTRANSFERASE SPINDLY-RELATED"/>
    <property type="match status" value="1"/>
</dbReference>
<accession>A0A5B9Q3U2</accession>
<dbReference type="InterPro" id="IPR013105">
    <property type="entry name" value="TPR_2"/>
</dbReference>
<keyword evidence="6" id="KW-1185">Reference proteome</keyword>
<dbReference type="PANTHER" id="PTHR44858">
    <property type="entry name" value="TETRATRICOPEPTIDE REPEAT PROTEIN 6"/>
    <property type="match status" value="1"/>
</dbReference>
<evidence type="ECO:0000313" key="6">
    <source>
        <dbReference type="Proteomes" id="UP000323917"/>
    </source>
</evidence>
<dbReference type="KEGG" id="bgok:Pr1d_09480"/>
<evidence type="ECO:0000256" key="1">
    <source>
        <dbReference type="ARBA" id="ARBA00022737"/>
    </source>
</evidence>
<dbReference type="SUPFAM" id="SSF48452">
    <property type="entry name" value="TPR-like"/>
    <property type="match status" value="1"/>
</dbReference>
<evidence type="ECO:0000256" key="3">
    <source>
        <dbReference type="PROSITE-ProRule" id="PRU00339"/>
    </source>
</evidence>
<reference evidence="5 6" key="1">
    <citation type="submission" date="2019-08" db="EMBL/GenBank/DDBJ databases">
        <title>Deep-cultivation of Planctomycetes and their phenomic and genomic characterization uncovers novel biology.</title>
        <authorList>
            <person name="Wiegand S."/>
            <person name="Jogler M."/>
            <person name="Boedeker C."/>
            <person name="Pinto D."/>
            <person name="Vollmers J."/>
            <person name="Rivas-Marin E."/>
            <person name="Kohn T."/>
            <person name="Peeters S.H."/>
            <person name="Heuer A."/>
            <person name="Rast P."/>
            <person name="Oberbeckmann S."/>
            <person name="Bunk B."/>
            <person name="Jeske O."/>
            <person name="Meyerdierks A."/>
            <person name="Storesund J.E."/>
            <person name="Kallscheuer N."/>
            <person name="Luecker S."/>
            <person name="Lage O.M."/>
            <person name="Pohl T."/>
            <person name="Merkel B.J."/>
            <person name="Hornburger P."/>
            <person name="Mueller R.-W."/>
            <person name="Bruemmer F."/>
            <person name="Labrenz M."/>
            <person name="Spormann A.M."/>
            <person name="Op den Camp H."/>
            <person name="Overmann J."/>
            <person name="Amann R."/>
            <person name="Jetten M.S.M."/>
            <person name="Mascher T."/>
            <person name="Medema M.H."/>
            <person name="Devos D.P."/>
            <person name="Kaster A.-K."/>
            <person name="Ovreas L."/>
            <person name="Rohde M."/>
            <person name="Galperin M.Y."/>
            <person name="Jogler C."/>
        </authorList>
    </citation>
    <scope>NUCLEOTIDE SEQUENCE [LARGE SCALE GENOMIC DNA]</scope>
    <source>
        <strain evidence="5 6">Pr1d</strain>
    </source>
</reference>
<keyword evidence="1" id="KW-0677">Repeat</keyword>
<feature type="chain" id="PRO_5022708614" evidence="4">
    <location>
        <begin position="18"/>
        <end position="512"/>
    </location>
</feature>
<dbReference type="Proteomes" id="UP000323917">
    <property type="component" value="Chromosome"/>
</dbReference>
<name>A0A5B9Q3U2_9BACT</name>
<feature type="repeat" description="TPR" evidence="3">
    <location>
        <begin position="410"/>
        <end position="443"/>
    </location>
</feature>
<dbReference type="AlphaFoldDB" id="A0A5B9Q3U2"/>
<dbReference type="RefSeq" id="WP_148072416.1">
    <property type="nucleotide sequence ID" value="NZ_CP042913.1"/>
</dbReference>
<organism evidence="5 6">
    <name type="scientific">Bythopirellula goksoeyrii</name>
    <dbReference type="NCBI Taxonomy" id="1400387"/>
    <lineage>
        <taxon>Bacteria</taxon>
        <taxon>Pseudomonadati</taxon>
        <taxon>Planctomycetota</taxon>
        <taxon>Planctomycetia</taxon>
        <taxon>Pirellulales</taxon>
        <taxon>Lacipirellulaceae</taxon>
        <taxon>Bythopirellula</taxon>
    </lineage>
</organism>
<dbReference type="PROSITE" id="PS50293">
    <property type="entry name" value="TPR_REGION"/>
    <property type="match status" value="1"/>
</dbReference>
<dbReference type="Pfam" id="PF13181">
    <property type="entry name" value="TPR_8"/>
    <property type="match status" value="1"/>
</dbReference>
<dbReference type="EMBL" id="CP042913">
    <property type="protein sequence ID" value="QEG33684.1"/>
    <property type="molecule type" value="Genomic_DNA"/>
</dbReference>
<dbReference type="InterPro" id="IPR019734">
    <property type="entry name" value="TPR_rpt"/>
</dbReference>
<feature type="repeat" description="TPR" evidence="3">
    <location>
        <begin position="444"/>
        <end position="477"/>
    </location>
</feature>
<dbReference type="OrthoDB" id="9790037at2"/>
<dbReference type="Pfam" id="PF07719">
    <property type="entry name" value="TPR_2"/>
    <property type="match status" value="1"/>
</dbReference>
<dbReference type="SMART" id="SM00028">
    <property type="entry name" value="TPR"/>
    <property type="match status" value="12"/>
</dbReference>
<feature type="repeat" description="TPR" evidence="3">
    <location>
        <begin position="70"/>
        <end position="103"/>
    </location>
</feature>
<proteinExistence type="predicted"/>
<protein>
    <submittedName>
        <fullName evidence="5">TPR repeat-containing protein YrrB</fullName>
    </submittedName>
</protein>